<dbReference type="GO" id="GO:0031624">
    <property type="term" value="F:ubiquitin conjugating enzyme binding"/>
    <property type="evidence" value="ECO:0007669"/>
    <property type="project" value="TreeGrafter"/>
</dbReference>
<keyword evidence="4" id="KW-1185">Reference proteome</keyword>
<feature type="region of interest" description="Disordered" evidence="1">
    <location>
        <begin position="227"/>
        <end position="415"/>
    </location>
</feature>
<evidence type="ECO:0000259" key="2">
    <source>
        <dbReference type="PROSITE" id="PS51140"/>
    </source>
</evidence>
<dbReference type="SUPFAM" id="SSF46934">
    <property type="entry name" value="UBA-like"/>
    <property type="match status" value="1"/>
</dbReference>
<feature type="compositionally biased region" description="Pro residues" evidence="1">
    <location>
        <begin position="123"/>
        <end position="134"/>
    </location>
</feature>
<dbReference type="GeneID" id="28741519"/>
<dbReference type="PANTHER" id="PTHR16461">
    <property type="entry name" value="TOLL-INTERACTING PROTEIN"/>
    <property type="match status" value="1"/>
</dbReference>
<dbReference type="STRING" id="1664694.A0A0N1HCL1"/>
<dbReference type="Gene3D" id="1.10.8.10">
    <property type="entry name" value="DNA helicase RuvA subunit, C-terminal domain"/>
    <property type="match status" value="1"/>
</dbReference>
<dbReference type="InterPro" id="IPR041807">
    <property type="entry name" value="Cue5/Don1_CUE"/>
</dbReference>
<feature type="region of interest" description="Disordered" evidence="1">
    <location>
        <begin position="106"/>
        <end position="196"/>
    </location>
</feature>
<feature type="domain" description="CUE" evidence="2">
    <location>
        <begin position="71"/>
        <end position="114"/>
    </location>
</feature>
<dbReference type="InterPro" id="IPR009060">
    <property type="entry name" value="UBA-like_sf"/>
</dbReference>
<dbReference type="GO" id="GO:0006511">
    <property type="term" value="P:ubiquitin-dependent protein catabolic process"/>
    <property type="evidence" value="ECO:0007669"/>
    <property type="project" value="TreeGrafter"/>
</dbReference>
<feature type="compositionally biased region" description="Low complexity" evidence="1">
    <location>
        <begin position="343"/>
        <end position="359"/>
    </location>
</feature>
<dbReference type="GO" id="GO:0005737">
    <property type="term" value="C:cytoplasm"/>
    <property type="evidence" value="ECO:0007669"/>
    <property type="project" value="TreeGrafter"/>
</dbReference>
<dbReference type="RefSeq" id="XP_018001553.1">
    <property type="nucleotide sequence ID" value="XM_018149639.1"/>
</dbReference>
<gene>
    <name evidence="3" type="ORF">AB675_9129</name>
</gene>
<dbReference type="Pfam" id="PF02845">
    <property type="entry name" value="CUE"/>
    <property type="match status" value="1"/>
</dbReference>
<dbReference type="PROSITE" id="PS51140">
    <property type="entry name" value="CUE"/>
    <property type="match status" value="1"/>
</dbReference>
<comment type="caution">
    <text evidence="3">The sequence shown here is derived from an EMBL/GenBank/DDBJ whole genome shotgun (WGS) entry which is preliminary data.</text>
</comment>
<dbReference type="GO" id="GO:0043130">
    <property type="term" value="F:ubiquitin binding"/>
    <property type="evidence" value="ECO:0007669"/>
    <property type="project" value="InterPro"/>
</dbReference>
<evidence type="ECO:0000256" key="1">
    <source>
        <dbReference type="SAM" id="MobiDB-lite"/>
    </source>
</evidence>
<organism evidence="3 4">
    <name type="scientific">Cyphellophora attinorum</name>
    <dbReference type="NCBI Taxonomy" id="1664694"/>
    <lineage>
        <taxon>Eukaryota</taxon>
        <taxon>Fungi</taxon>
        <taxon>Dikarya</taxon>
        <taxon>Ascomycota</taxon>
        <taxon>Pezizomycotina</taxon>
        <taxon>Eurotiomycetes</taxon>
        <taxon>Chaetothyriomycetidae</taxon>
        <taxon>Chaetothyriales</taxon>
        <taxon>Cyphellophoraceae</taxon>
        <taxon>Cyphellophora</taxon>
    </lineage>
</organism>
<feature type="compositionally biased region" description="Polar residues" evidence="1">
    <location>
        <begin position="153"/>
        <end position="166"/>
    </location>
</feature>
<dbReference type="InterPro" id="IPR003892">
    <property type="entry name" value="CUE"/>
</dbReference>
<name>A0A0N1HCL1_9EURO</name>
<feature type="compositionally biased region" description="Basic and acidic residues" evidence="1">
    <location>
        <begin position="261"/>
        <end position="274"/>
    </location>
</feature>
<evidence type="ECO:0000313" key="3">
    <source>
        <dbReference type="EMBL" id="KPI41590.1"/>
    </source>
</evidence>
<feature type="region of interest" description="Disordered" evidence="1">
    <location>
        <begin position="1"/>
        <end position="86"/>
    </location>
</feature>
<evidence type="ECO:0000313" key="4">
    <source>
        <dbReference type="Proteomes" id="UP000038010"/>
    </source>
</evidence>
<dbReference type="AlphaFoldDB" id="A0A0N1HCL1"/>
<feature type="compositionally biased region" description="Basic and acidic residues" evidence="1">
    <location>
        <begin position="400"/>
        <end position="415"/>
    </location>
</feature>
<dbReference type="CDD" id="cd14372">
    <property type="entry name" value="CUE_Cue5p_like"/>
    <property type="match status" value="1"/>
</dbReference>
<dbReference type="PANTHER" id="PTHR16461:SF5">
    <property type="entry name" value="TOLL-INTERACTING PROTEIN"/>
    <property type="match status" value="1"/>
</dbReference>
<feature type="compositionally biased region" description="Basic and acidic residues" evidence="1">
    <location>
        <begin position="282"/>
        <end position="293"/>
    </location>
</feature>
<sequence length="415" mass="44921">MDSKKEPASPVSPLKPSDGPPESPTTARPLDFDSDQEGGLSTPTGMKSEGAPHPPPKDEVPPAKPPRPVSAREQAETTLREAFPGIDASVIKAVLTASGGQVEPAFNALLGMSDPDAAREPDPPAQPPRPPRPAQAPQNQMDADEQYARQLQEHYSNAAPRQSSGRGYNEHLQGSRVGRPGSNPNPDDAPWRSFIDDDLPEIRDNIRQGFFETQKTVNSWITSFKKKLDGEDEDQDYNQPPPRQSQPYSRTGSQPQGRQSAEMRRSADMSRYDADPQVIGDDFSKLGLRDGEAPPRTSSRPLANPNLFRSDGLPRKSPTGSGRKVSFQDGPPEEIGDMYTGDKTAASTTQAPTSAAKQSKWQPLSQVEPSPVDNDPFSLGDSDEEKDAKPITLQDDDASPEAKVDEAATKKDGAK</sequence>
<reference evidence="3 4" key="1">
    <citation type="submission" date="2015-06" db="EMBL/GenBank/DDBJ databases">
        <title>Draft genome of the ant-associated black yeast Phialophora attae CBS 131958.</title>
        <authorList>
            <person name="Moreno L.F."/>
            <person name="Stielow B.J."/>
            <person name="de Hoog S."/>
            <person name="Vicente V.A."/>
            <person name="Weiss V.A."/>
            <person name="de Vries M."/>
            <person name="Cruz L.M."/>
            <person name="Souza E.M."/>
        </authorList>
    </citation>
    <scope>NUCLEOTIDE SEQUENCE [LARGE SCALE GENOMIC DNA]</scope>
    <source>
        <strain evidence="3 4">CBS 131958</strain>
    </source>
</reference>
<dbReference type="EMBL" id="LFJN01000009">
    <property type="protein sequence ID" value="KPI41590.1"/>
    <property type="molecule type" value="Genomic_DNA"/>
</dbReference>
<dbReference type="VEuPathDB" id="FungiDB:AB675_9129"/>
<dbReference type="FunFam" id="1.10.8.10:FF:000064">
    <property type="entry name" value="Similar to CUE domain-containing protein"/>
    <property type="match status" value="1"/>
</dbReference>
<dbReference type="OrthoDB" id="9942608at2759"/>
<protein>
    <submittedName>
        <fullName evidence="3">CUE domain-containing protein 5</fullName>
    </submittedName>
</protein>
<dbReference type="Proteomes" id="UP000038010">
    <property type="component" value="Unassembled WGS sequence"/>
</dbReference>
<dbReference type="SMART" id="SM00546">
    <property type="entry name" value="CUE"/>
    <property type="match status" value="1"/>
</dbReference>
<proteinExistence type="predicted"/>
<accession>A0A0N1HCL1</accession>